<dbReference type="FunFam" id="3.40.50.300:FF:000016">
    <property type="entry name" value="Oligopeptide ABC transporter ATP-binding component"/>
    <property type="match status" value="2"/>
</dbReference>
<name>K1JHF3_9BURK</name>
<dbReference type="STRING" id="742823.HMPREF9465_01180"/>
<dbReference type="SUPFAM" id="SSF52540">
    <property type="entry name" value="P-loop containing nucleoside triphosphate hydrolases"/>
    <property type="match status" value="2"/>
</dbReference>
<dbReference type="GO" id="GO:0015833">
    <property type="term" value="P:peptide transport"/>
    <property type="evidence" value="ECO:0007669"/>
    <property type="project" value="InterPro"/>
</dbReference>
<evidence type="ECO:0000256" key="3">
    <source>
        <dbReference type="ARBA" id="ARBA00022448"/>
    </source>
</evidence>
<dbReference type="InterPro" id="IPR013563">
    <property type="entry name" value="Oligopep_ABC_C"/>
</dbReference>
<dbReference type="NCBIfam" id="NF008453">
    <property type="entry name" value="PRK11308.1"/>
    <property type="match status" value="2"/>
</dbReference>
<dbReference type="PANTHER" id="PTHR43297:SF2">
    <property type="entry name" value="DIPEPTIDE TRANSPORT ATP-BINDING PROTEIN DPPD"/>
    <property type="match status" value="1"/>
</dbReference>
<comment type="caution">
    <text evidence="9">The sequence shown here is derived from an EMBL/GenBank/DDBJ whole genome shotgun (WGS) entry which is preliminary data.</text>
</comment>
<dbReference type="HOGENOM" id="CLU_000604_86_3_4"/>
<keyword evidence="3" id="KW-0813">Transport</keyword>
<evidence type="ECO:0000259" key="8">
    <source>
        <dbReference type="PROSITE" id="PS50893"/>
    </source>
</evidence>
<organism evidence="9 10">
    <name type="scientific">Sutterella wadsworthensis 2_1_59BFAA</name>
    <dbReference type="NCBI Taxonomy" id="742823"/>
    <lineage>
        <taxon>Bacteria</taxon>
        <taxon>Pseudomonadati</taxon>
        <taxon>Pseudomonadota</taxon>
        <taxon>Betaproteobacteria</taxon>
        <taxon>Burkholderiales</taxon>
        <taxon>Sutterellaceae</taxon>
        <taxon>Sutterella</taxon>
    </lineage>
</organism>
<dbReference type="NCBIfam" id="TIGR01727">
    <property type="entry name" value="oligo_HPY"/>
    <property type="match status" value="2"/>
</dbReference>
<evidence type="ECO:0000256" key="5">
    <source>
        <dbReference type="ARBA" id="ARBA00022741"/>
    </source>
</evidence>
<dbReference type="eggNOG" id="COG4172">
    <property type="taxonomic scope" value="Bacteria"/>
</dbReference>
<reference evidence="9 10" key="1">
    <citation type="submission" date="2012-05" db="EMBL/GenBank/DDBJ databases">
        <title>The Genome Sequence of Sutterella wadsworthensis 2_1_59BFAA.</title>
        <authorList>
            <consortium name="The Broad Institute Genome Sequencing Platform"/>
            <person name="Earl A."/>
            <person name="Ward D."/>
            <person name="Feldgarden M."/>
            <person name="Gevers D."/>
            <person name="Daigneault M."/>
            <person name="Strauss J."/>
            <person name="Allen-Vercoe E."/>
            <person name="Walker B."/>
            <person name="Young S.K."/>
            <person name="Zeng Q."/>
            <person name="Gargeya S."/>
            <person name="Fitzgerald M."/>
            <person name="Haas B."/>
            <person name="Abouelleil A."/>
            <person name="Alvarado L."/>
            <person name="Arachchi H.M."/>
            <person name="Berlin A.M."/>
            <person name="Chapman S.B."/>
            <person name="Goldberg J."/>
            <person name="Griggs A."/>
            <person name="Gujja S."/>
            <person name="Hansen M."/>
            <person name="Howarth C."/>
            <person name="Imamovic A."/>
            <person name="Larimer J."/>
            <person name="McCowen C."/>
            <person name="Montmayeur A."/>
            <person name="Murphy C."/>
            <person name="Neiman D."/>
            <person name="Pearson M."/>
            <person name="Priest M."/>
            <person name="Roberts A."/>
            <person name="Saif S."/>
            <person name="Shea T."/>
            <person name="Sisk P."/>
            <person name="Sykes S."/>
            <person name="Wortman J."/>
            <person name="Nusbaum C."/>
            <person name="Birren B."/>
        </authorList>
    </citation>
    <scope>NUCLEOTIDE SEQUENCE [LARGE SCALE GENOMIC DNA]</scope>
    <source>
        <strain evidence="9 10">2_1_59BFAA</strain>
    </source>
</reference>
<sequence length="686" mass="74260">MSNMSAETFSTCKLLDVRGLRVSFDAVDVLHGVDLTVHCGRIHALIGESGSGKSVLARSILGLAGRGARTTGSIRFLGRELVGLSEREYRAIRGADIGLVVQDAMSALNPMRTIGEQLVETIACRHPDFRSGASRASRSSRADRHDIALELLRTVGITAPEKRMNAYAHQLSGGMRQRVMIALALTGSPRLLLADEPTTALDVVVQRELLQEMRALVQARGMSMLIVTHDLNLARDVADDVSVMYAGHVLEEGPVSDVITRPAHPYTEGLLRAMPAMDGTRGRLIPIKGEIPPPDKLGSGCPFASRCPRVTNACRESLGAMTAVEDGRRRTRCDAALLTAAPHAPSCASRLASLPVQDTEFPVISDIRIARHCYVSRQGLLGRRRPWDVLQDIDLQVRSGEVMGLVGESGCGKSTLARLALGLIEPTEGTVRFKNAPIPERDSAAWRAQRASMQMIHQDPYACFDPRLPIIEQVAEPLRHHRGLSKEAAAKAALEVLRAAGLPAHHAGRRPSVMSGGQLQRAAIARAVALEPALLVCDEPVASLDVSIQAQVLELLLQLRNRMKMAMLFVSHNLSVVRCICDRVTVMYLGRIVESGTVEAVFSRPLHPYTKLLMASTPGADAHVVRYYPKGAMPSPIDRPKGCVFASRCPLAEARCRTDVPPLRDDGSGHLAACFSGPSFLLHPEA</sequence>
<evidence type="ECO:0000313" key="9">
    <source>
        <dbReference type="EMBL" id="EKB31075.1"/>
    </source>
</evidence>
<evidence type="ECO:0000256" key="4">
    <source>
        <dbReference type="ARBA" id="ARBA00022475"/>
    </source>
</evidence>
<dbReference type="AlphaFoldDB" id="K1JHF3"/>
<evidence type="ECO:0000256" key="2">
    <source>
        <dbReference type="ARBA" id="ARBA00005417"/>
    </source>
</evidence>
<dbReference type="Pfam" id="PF08352">
    <property type="entry name" value="oligo_HPY"/>
    <property type="match status" value="2"/>
</dbReference>
<accession>K1JHF3</accession>
<dbReference type="EMBL" id="ADMG01000031">
    <property type="protein sequence ID" value="EKB31075.1"/>
    <property type="molecule type" value="Genomic_DNA"/>
</dbReference>
<dbReference type="Gene3D" id="3.40.50.300">
    <property type="entry name" value="P-loop containing nucleotide triphosphate hydrolases"/>
    <property type="match status" value="2"/>
</dbReference>
<dbReference type="InterPro" id="IPR050388">
    <property type="entry name" value="ABC_Ni/Peptide_Import"/>
</dbReference>
<dbReference type="PROSITE" id="PS50893">
    <property type="entry name" value="ABC_TRANSPORTER_2"/>
    <property type="match status" value="2"/>
</dbReference>
<dbReference type="GO" id="GO:0005886">
    <property type="term" value="C:plasma membrane"/>
    <property type="evidence" value="ECO:0007669"/>
    <property type="project" value="UniProtKB-SubCell"/>
</dbReference>
<comment type="subcellular location">
    <subcellularLocation>
        <location evidence="1">Cell inner membrane</location>
        <topology evidence="1">Peripheral membrane protein</topology>
    </subcellularLocation>
</comment>
<keyword evidence="6 9" id="KW-0067">ATP-binding</keyword>
<dbReference type="GO" id="GO:0005524">
    <property type="term" value="F:ATP binding"/>
    <property type="evidence" value="ECO:0007669"/>
    <property type="project" value="UniProtKB-KW"/>
</dbReference>
<dbReference type="NCBIfam" id="NF007739">
    <property type="entry name" value="PRK10419.1"/>
    <property type="match status" value="2"/>
</dbReference>
<evidence type="ECO:0000313" key="10">
    <source>
        <dbReference type="Proteomes" id="UP000005835"/>
    </source>
</evidence>
<dbReference type="SMART" id="SM00382">
    <property type="entry name" value="AAA"/>
    <property type="match status" value="2"/>
</dbReference>
<dbReference type="InterPro" id="IPR017871">
    <property type="entry name" value="ABC_transporter-like_CS"/>
</dbReference>
<dbReference type="Proteomes" id="UP000005835">
    <property type="component" value="Unassembled WGS sequence"/>
</dbReference>
<dbReference type="CDD" id="cd03257">
    <property type="entry name" value="ABC_NikE_OppD_transporters"/>
    <property type="match status" value="2"/>
</dbReference>
<keyword evidence="5" id="KW-0547">Nucleotide-binding</keyword>
<dbReference type="RefSeq" id="WP_005435067.1">
    <property type="nucleotide sequence ID" value="NZ_JH815516.1"/>
</dbReference>
<dbReference type="Pfam" id="PF00005">
    <property type="entry name" value="ABC_tran"/>
    <property type="match status" value="2"/>
</dbReference>
<keyword evidence="10" id="KW-1185">Reference proteome</keyword>
<evidence type="ECO:0000256" key="6">
    <source>
        <dbReference type="ARBA" id="ARBA00022840"/>
    </source>
</evidence>
<dbReference type="InterPro" id="IPR003439">
    <property type="entry name" value="ABC_transporter-like_ATP-bd"/>
</dbReference>
<dbReference type="PROSITE" id="PS00211">
    <property type="entry name" value="ABC_TRANSPORTER_1"/>
    <property type="match status" value="2"/>
</dbReference>
<dbReference type="GO" id="GO:0016887">
    <property type="term" value="F:ATP hydrolysis activity"/>
    <property type="evidence" value="ECO:0007669"/>
    <property type="project" value="InterPro"/>
</dbReference>
<dbReference type="GO" id="GO:0055085">
    <property type="term" value="P:transmembrane transport"/>
    <property type="evidence" value="ECO:0007669"/>
    <property type="project" value="UniProtKB-ARBA"/>
</dbReference>
<dbReference type="PATRIC" id="fig|742823.3.peg.1173"/>
<feature type="domain" description="ABC transporter" evidence="8">
    <location>
        <begin position="15"/>
        <end position="271"/>
    </location>
</feature>
<keyword evidence="7" id="KW-0472">Membrane</keyword>
<proteinExistence type="inferred from homology"/>
<dbReference type="PANTHER" id="PTHR43297">
    <property type="entry name" value="OLIGOPEPTIDE TRANSPORT ATP-BINDING PROTEIN APPD"/>
    <property type="match status" value="1"/>
</dbReference>
<feature type="domain" description="ABC transporter" evidence="8">
    <location>
        <begin position="375"/>
        <end position="614"/>
    </location>
</feature>
<comment type="similarity">
    <text evidence="2">Belongs to the ABC transporter superfamily.</text>
</comment>
<keyword evidence="4" id="KW-1003">Cell membrane</keyword>
<protein>
    <submittedName>
        <fullName evidence="9">Oligopeptide/dipeptide ABC transporter, ATP-binding protein domain</fullName>
    </submittedName>
</protein>
<evidence type="ECO:0000256" key="1">
    <source>
        <dbReference type="ARBA" id="ARBA00004417"/>
    </source>
</evidence>
<evidence type="ECO:0000256" key="7">
    <source>
        <dbReference type="ARBA" id="ARBA00023136"/>
    </source>
</evidence>
<dbReference type="InterPro" id="IPR003593">
    <property type="entry name" value="AAA+_ATPase"/>
</dbReference>
<dbReference type="InterPro" id="IPR027417">
    <property type="entry name" value="P-loop_NTPase"/>
</dbReference>
<gene>
    <name evidence="9" type="ORF">HMPREF9465_01180</name>
</gene>